<proteinExistence type="predicted"/>
<dbReference type="AlphaFoldDB" id="A0A084GQG4"/>
<dbReference type="OrthoDB" id="9775391at2"/>
<feature type="domain" description="Mandelate racemase/muconate lactonizing enzyme C-terminal" evidence="4">
    <location>
        <begin position="143"/>
        <end position="245"/>
    </location>
</feature>
<dbReference type="InterPro" id="IPR046945">
    <property type="entry name" value="RHMD-like"/>
</dbReference>
<gene>
    <name evidence="5" type="ORF">GS18_0215040</name>
</gene>
<comment type="cofactor">
    <cofactor evidence="1">
        <name>Mg(2+)</name>
        <dbReference type="ChEBI" id="CHEBI:18420"/>
    </cofactor>
</comment>
<dbReference type="SUPFAM" id="SSF54826">
    <property type="entry name" value="Enolase N-terminal domain-like"/>
    <property type="match status" value="1"/>
</dbReference>
<dbReference type="PANTHER" id="PTHR13794:SF58">
    <property type="entry name" value="MITOCHONDRIAL ENOLASE SUPERFAMILY MEMBER 1"/>
    <property type="match status" value="1"/>
</dbReference>
<keyword evidence="2" id="KW-0479">Metal-binding</keyword>
<organism evidence="5 6">
    <name type="scientific">Metabacillus indicus</name>
    <name type="common">Bacillus indicus</name>
    <dbReference type="NCBI Taxonomy" id="246786"/>
    <lineage>
        <taxon>Bacteria</taxon>
        <taxon>Bacillati</taxon>
        <taxon>Bacillota</taxon>
        <taxon>Bacilli</taxon>
        <taxon>Bacillales</taxon>
        <taxon>Bacillaceae</taxon>
        <taxon>Metabacillus</taxon>
    </lineage>
</organism>
<reference evidence="5 6" key="1">
    <citation type="journal article" date="2005" name="Int. J. Syst. Evol. Microbiol.">
        <title>Bacillus cibi sp. nov., isolated from jeotgal, a traditional Korean fermented seafood.</title>
        <authorList>
            <person name="Yoon J.H."/>
            <person name="Lee C.H."/>
            <person name="Oh T.K."/>
        </authorList>
    </citation>
    <scope>NUCLEOTIDE SEQUENCE [LARGE SCALE GENOMIC DNA]</scope>
    <source>
        <strain evidence="5 6">DSM 16189</strain>
    </source>
</reference>
<dbReference type="Pfam" id="PF02746">
    <property type="entry name" value="MR_MLE_N"/>
    <property type="match status" value="1"/>
</dbReference>
<keyword evidence="3" id="KW-0460">Magnesium</keyword>
<evidence type="ECO:0000259" key="4">
    <source>
        <dbReference type="SMART" id="SM00922"/>
    </source>
</evidence>
<dbReference type="SUPFAM" id="SSF51604">
    <property type="entry name" value="Enolase C-terminal domain-like"/>
    <property type="match status" value="1"/>
</dbReference>
<dbReference type="EMBL" id="JNVC02000010">
    <property type="protein sequence ID" value="KEZ49576.1"/>
    <property type="molecule type" value="Genomic_DNA"/>
</dbReference>
<dbReference type="InterPro" id="IPR029065">
    <property type="entry name" value="Enolase_C-like"/>
</dbReference>
<dbReference type="Pfam" id="PF13378">
    <property type="entry name" value="MR_MLE_C"/>
    <property type="match status" value="1"/>
</dbReference>
<dbReference type="CDD" id="cd03316">
    <property type="entry name" value="MR_like"/>
    <property type="match status" value="1"/>
</dbReference>
<protein>
    <submittedName>
        <fullName evidence="5">Mandelate racemase</fullName>
    </submittedName>
</protein>
<evidence type="ECO:0000313" key="6">
    <source>
        <dbReference type="Proteomes" id="UP000028549"/>
    </source>
</evidence>
<dbReference type="SFLD" id="SFLDS00001">
    <property type="entry name" value="Enolase"/>
    <property type="match status" value="1"/>
</dbReference>
<dbReference type="Proteomes" id="UP000028549">
    <property type="component" value="Unassembled WGS sequence"/>
</dbReference>
<dbReference type="GO" id="GO:0016052">
    <property type="term" value="P:carbohydrate catabolic process"/>
    <property type="evidence" value="ECO:0007669"/>
    <property type="project" value="TreeGrafter"/>
</dbReference>
<dbReference type="Gene3D" id="3.20.20.120">
    <property type="entry name" value="Enolase-like C-terminal domain"/>
    <property type="match status" value="1"/>
</dbReference>
<dbReference type="GO" id="GO:0000287">
    <property type="term" value="F:magnesium ion binding"/>
    <property type="evidence" value="ECO:0007669"/>
    <property type="project" value="TreeGrafter"/>
</dbReference>
<accession>A0A084GQG4</accession>
<dbReference type="InterPro" id="IPR013341">
    <property type="entry name" value="Mandelate_racemase_N_dom"/>
</dbReference>
<dbReference type="GO" id="GO:0016836">
    <property type="term" value="F:hydro-lyase activity"/>
    <property type="evidence" value="ECO:0007669"/>
    <property type="project" value="TreeGrafter"/>
</dbReference>
<keyword evidence="6" id="KW-1185">Reference proteome</keyword>
<comment type="caution">
    <text evidence="5">The sequence shown here is derived from an EMBL/GenBank/DDBJ whole genome shotgun (WGS) entry which is preliminary data.</text>
</comment>
<dbReference type="PANTHER" id="PTHR13794">
    <property type="entry name" value="ENOLASE SUPERFAMILY, MANDELATE RACEMASE"/>
    <property type="match status" value="1"/>
</dbReference>
<dbReference type="Gene3D" id="3.30.390.10">
    <property type="entry name" value="Enolase-like, N-terminal domain"/>
    <property type="match status" value="1"/>
</dbReference>
<evidence type="ECO:0000256" key="3">
    <source>
        <dbReference type="ARBA" id="ARBA00022842"/>
    </source>
</evidence>
<dbReference type="STRING" id="246786.GS18_0215040"/>
<dbReference type="SFLD" id="SFLDG00179">
    <property type="entry name" value="mandelate_racemase"/>
    <property type="match status" value="1"/>
</dbReference>
<dbReference type="InterPro" id="IPR036849">
    <property type="entry name" value="Enolase-like_C_sf"/>
</dbReference>
<evidence type="ECO:0000256" key="2">
    <source>
        <dbReference type="ARBA" id="ARBA00022723"/>
    </source>
</evidence>
<evidence type="ECO:0000313" key="5">
    <source>
        <dbReference type="EMBL" id="KEZ49576.1"/>
    </source>
</evidence>
<sequence length="371" mass="40898">MKITDVEAIYLRLPEIDALRCDGTQDTLLIRIHTDAGITGIGEVDSSPEVAKAIIEASASHLISNGLKNIIIGEDPFDREKLWNNMFHGSSYYGRQGAAIHAISGIDMALWDIVGKTAERTTAQMLGGVYRNRVKAYASLVMPETIKDACLLAEKFMDMGYKAIKFGWGPFGADDYFDVEAVKAIRSVIGERTELMIDIGQRWDAKHAIKMARRFEEYGVHWIEEPLAPDDLEGYAMLSAATDIHIAAGENESGRKAFERLIKEGRVDIIQPDLGRCGGLTEGKKIADLAYAEHKMIVPHAFKTGILVAASTHFAASISNGFLMEYTVSDSPLARTLVQNPVLFKDGYVHLPDRPGLGIEIDPDAEARFRV</sequence>
<name>A0A084GQG4_METID</name>
<evidence type="ECO:0000256" key="1">
    <source>
        <dbReference type="ARBA" id="ARBA00001946"/>
    </source>
</evidence>
<dbReference type="InterPro" id="IPR029017">
    <property type="entry name" value="Enolase-like_N"/>
</dbReference>
<dbReference type="SMART" id="SM00922">
    <property type="entry name" value="MR_MLE"/>
    <property type="match status" value="1"/>
</dbReference>
<dbReference type="InterPro" id="IPR013342">
    <property type="entry name" value="Mandelate_racemase_C"/>
</dbReference>